<dbReference type="Pfam" id="PF04954">
    <property type="entry name" value="SIP"/>
    <property type="match status" value="1"/>
</dbReference>
<dbReference type="Gene3D" id="2.40.30.10">
    <property type="entry name" value="Translation factors"/>
    <property type="match status" value="1"/>
</dbReference>
<dbReference type="Proteomes" id="UP000321424">
    <property type="component" value="Unassembled WGS sequence"/>
</dbReference>
<dbReference type="SUPFAM" id="SSF63380">
    <property type="entry name" value="Riboflavin synthase domain-like"/>
    <property type="match status" value="1"/>
</dbReference>
<dbReference type="InterPro" id="IPR013113">
    <property type="entry name" value="SIP_FAD-bd"/>
</dbReference>
<accession>A0A511MMF5</accession>
<evidence type="ECO:0000313" key="3">
    <source>
        <dbReference type="Proteomes" id="UP000321424"/>
    </source>
</evidence>
<dbReference type="InterPro" id="IPR017927">
    <property type="entry name" value="FAD-bd_FR_type"/>
</dbReference>
<evidence type="ECO:0000313" key="2">
    <source>
        <dbReference type="EMBL" id="GEM41800.1"/>
    </source>
</evidence>
<reference evidence="2 3" key="1">
    <citation type="submission" date="2019-07" db="EMBL/GenBank/DDBJ databases">
        <title>Whole genome shotgun sequence of Nocardia ninae NBRC 108245.</title>
        <authorList>
            <person name="Hosoyama A."/>
            <person name="Uohara A."/>
            <person name="Ohji S."/>
            <person name="Ichikawa N."/>
        </authorList>
    </citation>
    <scope>NUCLEOTIDE SEQUENCE [LARGE SCALE GENOMIC DNA]</scope>
    <source>
        <strain evidence="2 3">NBRC 108245</strain>
    </source>
</reference>
<dbReference type="AlphaFoldDB" id="A0A511MMF5"/>
<dbReference type="InterPro" id="IPR017938">
    <property type="entry name" value="Riboflavin_synthase-like_b-brl"/>
</dbReference>
<dbReference type="GO" id="GO:0016491">
    <property type="term" value="F:oxidoreductase activity"/>
    <property type="evidence" value="ECO:0007669"/>
    <property type="project" value="InterPro"/>
</dbReference>
<protein>
    <submittedName>
        <fullName evidence="2">Siderophore-interacting protein</fullName>
    </submittedName>
</protein>
<name>A0A511MMF5_9NOCA</name>
<dbReference type="Pfam" id="PF08021">
    <property type="entry name" value="FAD_binding_9"/>
    <property type="match status" value="2"/>
</dbReference>
<gene>
    <name evidence="2" type="ORF">NN4_63190</name>
</gene>
<dbReference type="PROSITE" id="PS51384">
    <property type="entry name" value="FAD_FR"/>
    <property type="match status" value="1"/>
</dbReference>
<dbReference type="PANTHER" id="PTHR30157">
    <property type="entry name" value="FERRIC REDUCTASE, NADPH-DEPENDENT"/>
    <property type="match status" value="1"/>
</dbReference>
<dbReference type="RefSeq" id="WP_147138949.1">
    <property type="nucleotide sequence ID" value="NZ_BJXA01000057.1"/>
</dbReference>
<dbReference type="PANTHER" id="PTHR30157:SF0">
    <property type="entry name" value="NADPH-DEPENDENT FERRIC-CHELATE REDUCTASE"/>
    <property type="match status" value="1"/>
</dbReference>
<dbReference type="InterPro" id="IPR007037">
    <property type="entry name" value="SIP_rossman_dom"/>
</dbReference>
<dbReference type="EMBL" id="BJXA01000057">
    <property type="protein sequence ID" value="GEM41800.1"/>
    <property type="molecule type" value="Genomic_DNA"/>
</dbReference>
<dbReference type="CDD" id="cd06193">
    <property type="entry name" value="siderophore_interacting"/>
    <property type="match status" value="1"/>
</dbReference>
<dbReference type="OrthoDB" id="9814826at2"/>
<feature type="domain" description="FAD-binding FR-type" evidence="1">
    <location>
        <begin position="3"/>
        <end position="108"/>
    </location>
</feature>
<keyword evidence="3" id="KW-1185">Reference proteome</keyword>
<sequence>MARPRTTLTVQHTEWLSPHLIRVHLGGPGFAAFQTSEFTDAYVKFIFERDGIEVLRTYTVRSVDRDAGQIAADFVYHGAEGIAGPWAAAAQPGETIDMYGPGGAYSPRADADWHLLAGDEAALPAIAAALAAMDPAAVGYAFVEVAGPEDELPLQKPEGIELTWLHRGTQSPGEVLAESVRKAPWRDGQVQVFIHGEAQAVMHDMRRYVRRERGVTAEWAASISGYWRRGRTEEGFREWKAELKAKDTVDAAPASS</sequence>
<dbReference type="InterPro" id="IPR039374">
    <property type="entry name" value="SIP_fam"/>
</dbReference>
<dbReference type="InterPro" id="IPR039261">
    <property type="entry name" value="FNR_nucleotide-bd"/>
</dbReference>
<dbReference type="Gene3D" id="3.40.50.80">
    <property type="entry name" value="Nucleotide-binding domain of ferredoxin-NADP reductase (FNR) module"/>
    <property type="match status" value="1"/>
</dbReference>
<proteinExistence type="predicted"/>
<comment type="caution">
    <text evidence="2">The sequence shown here is derived from an EMBL/GenBank/DDBJ whole genome shotgun (WGS) entry which is preliminary data.</text>
</comment>
<organism evidence="2 3">
    <name type="scientific">Nocardia ninae NBRC 108245</name>
    <dbReference type="NCBI Taxonomy" id="1210091"/>
    <lineage>
        <taxon>Bacteria</taxon>
        <taxon>Bacillati</taxon>
        <taxon>Actinomycetota</taxon>
        <taxon>Actinomycetes</taxon>
        <taxon>Mycobacteriales</taxon>
        <taxon>Nocardiaceae</taxon>
        <taxon>Nocardia</taxon>
    </lineage>
</organism>
<evidence type="ECO:0000259" key="1">
    <source>
        <dbReference type="PROSITE" id="PS51384"/>
    </source>
</evidence>